<proteinExistence type="inferred from homology"/>
<dbReference type="GO" id="GO:0046872">
    <property type="term" value="F:metal ion binding"/>
    <property type="evidence" value="ECO:0007669"/>
    <property type="project" value="UniProtKB-KW"/>
</dbReference>
<dbReference type="AlphaFoldDB" id="A0A7W6M5F6"/>
<dbReference type="GO" id="GO:0016846">
    <property type="term" value="F:carbon-sulfur lyase activity"/>
    <property type="evidence" value="ECO:0007669"/>
    <property type="project" value="InterPro"/>
</dbReference>
<dbReference type="SUPFAM" id="SSF51316">
    <property type="entry name" value="Mss4-like"/>
    <property type="match status" value="1"/>
</dbReference>
<evidence type="ECO:0000256" key="4">
    <source>
        <dbReference type="ARBA" id="ARBA00023239"/>
    </source>
</evidence>
<dbReference type="Proteomes" id="UP000565745">
    <property type="component" value="Unassembled WGS sequence"/>
</dbReference>
<dbReference type="InterPro" id="IPR006913">
    <property type="entry name" value="CENP-V/GFA"/>
</dbReference>
<keyword evidence="2" id="KW-0479">Metal-binding</keyword>
<evidence type="ECO:0000313" key="7">
    <source>
        <dbReference type="Proteomes" id="UP000565745"/>
    </source>
</evidence>
<keyword evidence="4" id="KW-0456">Lyase</keyword>
<keyword evidence="3" id="KW-0862">Zinc</keyword>
<feature type="domain" description="CENP-V/GFA" evidence="5">
    <location>
        <begin position="5"/>
        <end position="117"/>
    </location>
</feature>
<dbReference type="PANTHER" id="PTHR33337">
    <property type="entry name" value="GFA DOMAIN-CONTAINING PROTEIN"/>
    <property type="match status" value="1"/>
</dbReference>
<dbReference type="RefSeq" id="WP_025055101.1">
    <property type="nucleotide sequence ID" value="NZ_JACIFU010000001.1"/>
</dbReference>
<name>A0A7W6M5F6_9RHOB</name>
<evidence type="ECO:0000259" key="5">
    <source>
        <dbReference type="PROSITE" id="PS51891"/>
    </source>
</evidence>
<comment type="caution">
    <text evidence="6">The sequence shown here is derived from an EMBL/GenBank/DDBJ whole genome shotgun (WGS) entry which is preliminary data.</text>
</comment>
<dbReference type="PANTHER" id="PTHR33337:SF40">
    <property type="entry name" value="CENP-V_GFA DOMAIN-CONTAINING PROTEIN-RELATED"/>
    <property type="match status" value="1"/>
</dbReference>
<dbReference type="InterPro" id="IPR011057">
    <property type="entry name" value="Mss4-like_sf"/>
</dbReference>
<protein>
    <recommendedName>
        <fullName evidence="5">CENP-V/GFA domain-containing protein</fullName>
    </recommendedName>
</protein>
<evidence type="ECO:0000313" key="6">
    <source>
        <dbReference type="EMBL" id="MBB4172813.1"/>
    </source>
</evidence>
<dbReference type="EMBL" id="JACIFU010000001">
    <property type="protein sequence ID" value="MBB4172813.1"/>
    <property type="molecule type" value="Genomic_DNA"/>
</dbReference>
<dbReference type="OrthoDB" id="9807246at2"/>
<keyword evidence="7" id="KW-1185">Reference proteome</keyword>
<accession>A0A7W6M5F6</accession>
<reference evidence="6 7" key="1">
    <citation type="submission" date="2020-08" db="EMBL/GenBank/DDBJ databases">
        <title>Genomic Encyclopedia of Type Strains, Phase IV (KMG-IV): sequencing the most valuable type-strain genomes for metagenomic binning, comparative biology and taxonomic classification.</title>
        <authorList>
            <person name="Goeker M."/>
        </authorList>
    </citation>
    <scope>NUCLEOTIDE SEQUENCE [LARGE SCALE GENOMIC DNA]</scope>
    <source>
        <strain evidence="6 7">DSM 101015</strain>
    </source>
</reference>
<dbReference type="Gene3D" id="3.90.1590.10">
    <property type="entry name" value="glutathione-dependent formaldehyde- activating enzyme (gfa)"/>
    <property type="match status" value="1"/>
</dbReference>
<organism evidence="6 7">
    <name type="scientific">Sulfitobacter noctilucicola</name>
    <dbReference type="NCBI Taxonomy" id="1342301"/>
    <lineage>
        <taxon>Bacteria</taxon>
        <taxon>Pseudomonadati</taxon>
        <taxon>Pseudomonadota</taxon>
        <taxon>Alphaproteobacteria</taxon>
        <taxon>Rhodobacterales</taxon>
        <taxon>Roseobacteraceae</taxon>
        <taxon>Sulfitobacter</taxon>
    </lineage>
</organism>
<gene>
    <name evidence="6" type="ORF">GGR93_000574</name>
</gene>
<evidence type="ECO:0000256" key="3">
    <source>
        <dbReference type="ARBA" id="ARBA00022833"/>
    </source>
</evidence>
<comment type="similarity">
    <text evidence="1">Belongs to the Gfa family.</text>
</comment>
<sequence length="139" mass="14743">MSEPISGQCLCGAVQVTASVDAPKLRACHCDMCRKHTSGAFFSIETLADSITVTGPAKAYKSSEWAGRGFCEICGSTLWYETNHDGVRNLAAGLFANAGGGTMTAEFFADQCPTGYSFAGTHKKLTTQETIALFAPDEE</sequence>
<evidence type="ECO:0000256" key="1">
    <source>
        <dbReference type="ARBA" id="ARBA00005495"/>
    </source>
</evidence>
<dbReference type="Pfam" id="PF04828">
    <property type="entry name" value="GFA"/>
    <property type="match status" value="1"/>
</dbReference>
<evidence type="ECO:0000256" key="2">
    <source>
        <dbReference type="ARBA" id="ARBA00022723"/>
    </source>
</evidence>
<dbReference type="PROSITE" id="PS51891">
    <property type="entry name" value="CENP_V_GFA"/>
    <property type="match status" value="1"/>
</dbReference>